<feature type="domain" description="HTH cro/C1-type" evidence="5">
    <location>
        <begin position="82"/>
        <end position="136"/>
    </location>
</feature>
<feature type="region of interest" description="Disordered" evidence="4">
    <location>
        <begin position="1"/>
        <end position="32"/>
    </location>
</feature>
<proteinExistence type="predicted"/>
<keyword evidence="7" id="KW-1185">Reference proteome</keyword>
<dbReference type="GO" id="GO:0003677">
    <property type="term" value="F:DNA binding"/>
    <property type="evidence" value="ECO:0007669"/>
    <property type="project" value="UniProtKB-KW"/>
</dbReference>
<evidence type="ECO:0000313" key="7">
    <source>
        <dbReference type="Proteomes" id="UP001214638"/>
    </source>
</evidence>
<dbReference type="CDD" id="cd00093">
    <property type="entry name" value="HTH_XRE"/>
    <property type="match status" value="1"/>
</dbReference>
<name>A0AAD9PJW7_9APIC</name>
<evidence type="ECO:0000256" key="1">
    <source>
        <dbReference type="ARBA" id="ARBA00023015"/>
    </source>
</evidence>
<keyword evidence="1" id="KW-0805">Transcription regulation</keyword>
<comment type="caution">
    <text evidence="6">The sequence shown here is derived from an EMBL/GenBank/DDBJ whole genome shotgun (WGS) entry which is preliminary data.</text>
</comment>
<dbReference type="PANTHER" id="PTHR10245:SF15">
    <property type="entry name" value="ENDOTHELIAL DIFFERENTIATION-RELATED FACTOR 1"/>
    <property type="match status" value="1"/>
</dbReference>
<dbReference type="AlphaFoldDB" id="A0AAD9PJW7"/>
<keyword evidence="3" id="KW-0804">Transcription</keyword>
<evidence type="ECO:0000259" key="5">
    <source>
        <dbReference type="PROSITE" id="PS50943"/>
    </source>
</evidence>
<evidence type="ECO:0000313" key="6">
    <source>
        <dbReference type="EMBL" id="KAK2195827.1"/>
    </source>
</evidence>
<dbReference type="Pfam" id="PF01381">
    <property type="entry name" value="HTH_3"/>
    <property type="match status" value="1"/>
</dbReference>
<dbReference type="PROSITE" id="PS50943">
    <property type="entry name" value="HTH_CROC1"/>
    <property type="match status" value="1"/>
</dbReference>
<dbReference type="InterPro" id="IPR010982">
    <property type="entry name" value="Lambda_DNA-bd_dom_sf"/>
</dbReference>
<dbReference type="EMBL" id="JALLKP010000003">
    <property type="protein sequence ID" value="KAK2195827.1"/>
    <property type="molecule type" value="Genomic_DNA"/>
</dbReference>
<dbReference type="SMART" id="SM00530">
    <property type="entry name" value="HTH_XRE"/>
    <property type="match status" value="1"/>
</dbReference>
<dbReference type="Gene3D" id="1.10.260.40">
    <property type="entry name" value="lambda repressor-like DNA-binding domains"/>
    <property type="match status" value="1"/>
</dbReference>
<dbReference type="InterPro" id="IPR001387">
    <property type="entry name" value="Cro/C1-type_HTH"/>
</dbReference>
<dbReference type="Proteomes" id="UP001214638">
    <property type="component" value="Unassembled WGS sequence"/>
</dbReference>
<evidence type="ECO:0000256" key="2">
    <source>
        <dbReference type="ARBA" id="ARBA00023125"/>
    </source>
</evidence>
<reference evidence="6" key="1">
    <citation type="journal article" date="2023" name="Nat. Microbiol.">
        <title>Babesia duncani multi-omics identifies virulence factors and drug targets.</title>
        <authorList>
            <person name="Singh P."/>
            <person name="Lonardi S."/>
            <person name="Liang Q."/>
            <person name="Vydyam P."/>
            <person name="Khabirova E."/>
            <person name="Fang T."/>
            <person name="Gihaz S."/>
            <person name="Thekkiniath J."/>
            <person name="Munshi M."/>
            <person name="Abel S."/>
            <person name="Ciampossin L."/>
            <person name="Batugedara G."/>
            <person name="Gupta M."/>
            <person name="Lu X.M."/>
            <person name="Lenz T."/>
            <person name="Chakravarty S."/>
            <person name="Cornillot E."/>
            <person name="Hu Y."/>
            <person name="Ma W."/>
            <person name="Gonzalez L.M."/>
            <person name="Sanchez S."/>
            <person name="Estrada K."/>
            <person name="Sanchez-Flores A."/>
            <person name="Montero E."/>
            <person name="Harb O.S."/>
            <person name="Le Roch K.G."/>
            <person name="Mamoun C.B."/>
        </authorList>
    </citation>
    <scope>NUCLEOTIDE SEQUENCE</scope>
    <source>
        <strain evidence="6">WA1</strain>
    </source>
</reference>
<evidence type="ECO:0000256" key="3">
    <source>
        <dbReference type="ARBA" id="ARBA00023163"/>
    </source>
</evidence>
<dbReference type="KEGG" id="bdw:94336721"/>
<dbReference type="GeneID" id="94336721"/>
<accession>A0AAD9PJW7</accession>
<organism evidence="6 7">
    <name type="scientific">Babesia duncani</name>
    <dbReference type="NCBI Taxonomy" id="323732"/>
    <lineage>
        <taxon>Eukaryota</taxon>
        <taxon>Sar</taxon>
        <taxon>Alveolata</taxon>
        <taxon>Apicomplexa</taxon>
        <taxon>Aconoidasida</taxon>
        <taxon>Piroplasmida</taxon>
        <taxon>Babesiidae</taxon>
        <taxon>Babesia</taxon>
    </lineage>
</organism>
<dbReference type="SUPFAM" id="SSF47413">
    <property type="entry name" value="lambda repressor-like DNA-binding domains"/>
    <property type="match status" value="1"/>
</dbReference>
<dbReference type="PANTHER" id="PTHR10245">
    <property type="entry name" value="ENDOTHELIAL DIFFERENTIATION-RELATED FACTOR 1 MULTIPROTEIN BRIDGING FACTOR 1"/>
    <property type="match status" value="1"/>
</dbReference>
<dbReference type="GO" id="GO:0005634">
    <property type="term" value="C:nucleus"/>
    <property type="evidence" value="ECO:0007669"/>
    <property type="project" value="TreeGrafter"/>
</dbReference>
<keyword evidence="2" id="KW-0238">DNA-binding</keyword>
<dbReference type="RefSeq" id="XP_067802670.1">
    <property type="nucleotide sequence ID" value="XM_067947448.1"/>
</dbReference>
<sequence length="140" mass="15597">MASHQDWTPVVWKKNERATGQQKEAVINKARREGSAVETEKKFLGGQNRATKLHLLTNAAKVEQETENFKIDRVAYEFRVALQRARQAKGLSQSALARLINEQESLLKEYENGSAIPNGAIVQKLSRALGTSLPSAKPKK</sequence>
<evidence type="ECO:0000256" key="4">
    <source>
        <dbReference type="SAM" id="MobiDB-lite"/>
    </source>
</evidence>
<dbReference type="InterPro" id="IPR013729">
    <property type="entry name" value="MBF1_N"/>
</dbReference>
<protein>
    <submittedName>
        <fullName evidence="6">Bifunctional Lambda repressor-like</fullName>
    </submittedName>
</protein>
<dbReference type="Pfam" id="PF08523">
    <property type="entry name" value="MBF1"/>
    <property type="match status" value="1"/>
</dbReference>
<gene>
    <name evidence="6" type="ORF">BdWA1_002423</name>
</gene>